<dbReference type="InterPro" id="IPR042184">
    <property type="entry name" value="YqeY/Aim41_N"/>
</dbReference>
<keyword evidence="2" id="KW-1185">Reference proteome</keyword>
<dbReference type="InterPro" id="IPR023168">
    <property type="entry name" value="GatB_Yqey_C_2"/>
</dbReference>
<name>A0ABQ1FAE4_9SPHN</name>
<proteinExistence type="predicted"/>
<dbReference type="InterPro" id="IPR019004">
    <property type="entry name" value="YqeY/Aim41"/>
</dbReference>
<gene>
    <name evidence="1" type="ORF">GCM10010923_13140</name>
</gene>
<dbReference type="SUPFAM" id="SSF89095">
    <property type="entry name" value="GatB/YqeY motif"/>
    <property type="match status" value="1"/>
</dbReference>
<dbReference type="RefSeq" id="WP_188641941.1">
    <property type="nucleotide sequence ID" value="NZ_BMID01000001.1"/>
</dbReference>
<dbReference type="InterPro" id="IPR003789">
    <property type="entry name" value="Asn/Gln_tRNA_amidoTrase-B-like"/>
</dbReference>
<comment type="caution">
    <text evidence="1">The sequence shown here is derived from an EMBL/GenBank/DDBJ whole genome shotgun (WGS) entry which is preliminary data.</text>
</comment>
<sequence length="150" mass="16655">MIRENLKAAQIEAMKNKDKARLGAIRMILAKVKDRDIELRTASEQPDDDVLVTEVLMKMAKQRRESIQMFEDGGRAEKAAEEQAELDVIEDFLPKQMDEGEMKAAIAQVKTDVGAESIKDMGKVMAELKTRHAGQMDFGKASGLVKASFG</sequence>
<dbReference type="PANTHER" id="PTHR28055:SF1">
    <property type="entry name" value="ALTERED INHERITANCE OF MITOCHONDRIA PROTEIN 41, MITOCHONDRIAL"/>
    <property type="match status" value="1"/>
</dbReference>
<dbReference type="Gene3D" id="1.10.10.410">
    <property type="match status" value="1"/>
</dbReference>
<dbReference type="Pfam" id="PF09424">
    <property type="entry name" value="YqeY"/>
    <property type="match status" value="1"/>
</dbReference>
<dbReference type="Gene3D" id="1.10.1510.10">
    <property type="entry name" value="Uncharacterised protein YqeY/AIM41 PF09424, N-terminal domain"/>
    <property type="match status" value="1"/>
</dbReference>
<evidence type="ECO:0000313" key="2">
    <source>
        <dbReference type="Proteomes" id="UP000603317"/>
    </source>
</evidence>
<accession>A0ABQ1FAE4</accession>
<evidence type="ECO:0000313" key="1">
    <source>
        <dbReference type="EMBL" id="GGA04953.1"/>
    </source>
</evidence>
<dbReference type="EMBL" id="BMID01000001">
    <property type="protein sequence ID" value="GGA04953.1"/>
    <property type="molecule type" value="Genomic_DNA"/>
</dbReference>
<reference evidence="2" key="1">
    <citation type="journal article" date="2019" name="Int. J. Syst. Evol. Microbiol.">
        <title>The Global Catalogue of Microorganisms (GCM) 10K type strain sequencing project: providing services to taxonomists for standard genome sequencing and annotation.</title>
        <authorList>
            <consortium name="The Broad Institute Genomics Platform"/>
            <consortium name="The Broad Institute Genome Sequencing Center for Infectious Disease"/>
            <person name="Wu L."/>
            <person name="Ma J."/>
        </authorList>
    </citation>
    <scope>NUCLEOTIDE SEQUENCE [LARGE SCALE GENOMIC DNA]</scope>
    <source>
        <strain evidence="2">CGMCC 1.15297</strain>
    </source>
</reference>
<protein>
    <submittedName>
        <fullName evidence="1">Aspartyl-tRNA amidotransferase subunit B</fullName>
    </submittedName>
</protein>
<dbReference type="Proteomes" id="UP000603317">
    <property type="component" value="Unassembled WGS sequence"/>
</dbReference>
<organism evidence="1 2">
    <name type="scientific">Blastomonas marina</name>
    <dbReference type="NCBI Taxonomy" id="1867408"/>
    <lineage>
        <taxon>Bacteria</taxon>
        <taxon>Pseudomonadati</taxon>
        <taxon>Pseudomonadota</taxon>
        <taxon>Alphaproteobacteria</taxon>
        <taxon>Sphingomonadales</taxon>
        <taxon>Sphingomonadaceae</taxon>
        <taxon>Blastomonas</taxon>
    </lineage>
</organism>
<dbReference type="PANTHER" id="PTHR28055">
    <property type="entry name" value="ALTERED INHERITANCE OF MITOCHONDRIA PROTEIN 41, MITOCHONDRIAL"/>
    <property type="match status" value="1"/>
</dbReference>